<dbReference type="InterPro" id="IPR000819">
    <property type="entry name" value="Peptidase_M17_C"/>
</dbReference>
<dbReference type="PANTHER" id="PTHR11963">
    <property type="entry name" value="LEUCINE AMINOPEPTIDASE-RELATED"/>
    <property type="match status" value="1"/>
</dbReference>
<name>K1XZ83_9BACT</name>
<dbReference type="GO" id="GO:0006508">
    <property type="term" value="P:proteolysis"/>
    <property type="evidence" value="ECO:0007669"/>
    <property type="project" value="UniProtKB-KW"/>
</dbReference>
<evidence type="ECO:0000259" key="5">
    <source>
        <dbReference type="Pfam" id="PF00883"/>
    </source>
</evidence>
<reference evidence="6" key="1">
    <citation type="journal article" date="2012" name="Science">
        <title>Fermentation, hydrogen, and sulfur metabolism in multiple uncultivated bacterial phyla.</title>
        <authorList>
            <person name="Wrighton K.C."/>
            <person name="Thomas B.C."/>
            <person name="Sharon I."/>
            <person name="Miller C.S."/>
            <person name="Castelle C.J."/>
            <person name="VerBerkmoes N.C."/>
            <person name="Wilkins M.J."/>
            <person name="Hettich R.L."/>
            <person name="Lipton M.S."/>
            <person name="Williams K.H."/>
            <person name="Long P.E."/>
            <person name="Banfield J.F."/>
        </authorList>
    </citation>
    <scope>NUCLEOTIDE SEQUENCE [LARGE SCALE GENOMIC DNA]</scope>
</reference>
<comment type="caution">
    <text evidence="6">The sequence shown here is derived from an EMBL/GenBank/DDBJ whole genome shotgun (WGS) entry which is preliminary data.</text>
</comment>
<dbReference type="PANTHER" id="PTHR11963:SF23">
    <property type="entry name" value="CYTOSOL AMINOPEPTIDASE"/>
    <property type="match status" value="1"/>
</dbReference>
<dbReference type="PRINTS" id="PR00481">
    <property type="entry name" value="LAMNOPPTDASE"/>
</dbReference>
<evidence type="ECO:0000256" key="3">
    <source>
        <dbReference type="ARBA" id="ARBA00022670"/>
    </source>
</evidence>
<gene>
    <name evidence="6" type="ORF">ACD_78C00101G0001</name>
</gene>
<sequence>MVAAIGLTENLLGGSAMKPLDIIRGYNGKTVEIGHTDAEGRLVLADLLGYMEATYAPETIISIATLTGAVLHALGQNYAGIIGNNEEMIAEILANPAGEEQFWQLPLDADMIDKTKGEISDVKNITSGYKAGSSMGAAFLTHFVKDSKLVHLDIAGTAYRTSAYSYFPKGATGFGVMTLVEFLKIPVWSHE</sequence>
<evidence type="ECO:0000256" key="2">
    <source>
        <dbReference type="ARBA" id="ARBA00022438"/>
    </source>
</evidence>
<dbReference type="InterPro" id="IPR011356">
    <property type="entry name" value="Leucine_aapep/pepB"/>
</dbReference>
<feature type="domain" description="Cytosol aminopeptidase" evidence="5">
    <location>
        <begin position="2"/>
        <end position="180"/>
    </location>
</feature>
<dbReference type="AlphaFoldDB" id="K1XZ83"/>
<comment type="similarity">
    <text evidence="1">Belongs to the peptidase M17 family.</text>
</comment>
<evidence type="ECO:0000256" key="4">
    <source>
        <dbReference type="ARBA" id="ARBA00022801"/>
    </source>
</evidence>
<keyword evidence="4" id="KW-0378">Hydrolase</keyword>
<dbReference type="GO" id="GO:0005737">
    <property type="term" value="C:cytoplasm"/>
    <property type="evidence" value="ECO:0007669"/>
    <property type="project" value="InterPro"/>
</dbReference>
<organism evidence="6">
    <name type="scientific">uncultured bacterium</name>
    <name type="common">gcode 4</name>
    <dbReference type="NCBI Taxonomy" id="1234023"/>
    <lineage>
        <taxon>Bacteria</taxon>
        <taxon>environmental samples</taxon>
    </lineage>
</organism>
<dbReference type="SUPFAM" id="SSF53187">
    <property type="entry name" value="Zn-dependent exopeptidases"/>
    <property type="match status" value="1"/>
</dbReference>
<dbReference type="GO" id="GO:0030145">
    <property type="term" value="F:manganese ion binding"/>
    <property type="evidence" value="ECO:0007669"/>
    <property type="project" value="InterPro"/>
</dbReference>
<dbReference type="GO" id="GO:0070006">
    <property type="term" value="F:metalloaminopeptidase activity"/>
    <property type="evidence" value="ECO:0007669"/>
    <property type="project" value="InterPro"/>
</dbReference>
<dbReference type="EMBL" id="AMFJ01034101">
    <property type="protein sequence ID" value="EKD30276.1"/>
    <property type="molecule type" value="Genomic_DNA"/>
</dbReference>
<evidence type="ECO:0000256" key="1">
    <source>
        <dbReference type="ARBA" id="ARBA00009528"/>
    </source>
</evidence>
<accession>K1XZ83</accession>
<protein>
    <recommendedName>
        <fullName evidence="5">Cytosol aminopeptidase domain-containing protein</fullName>
    </recommendedName>
</protein>
<dbReference type="Gene3D" id="3.40.630.10">
    <property type="entry name" value="Zn peptidases"/>
    <property type="match status" value="1"/>
</dbReference>
<keyword evidence="2" id="KW-0031">Aminopeptidase</keyword>
<dbReference type="Pfam" id="PF00883">
    <property type="entry name" value="Peptidase_M17"/>
    <property type="match status" value="1"/>
</dbReference>
<keyword evidence="3" id="KW-0645">Protease</keyword>
<proteinExistence type="inferred from homology"/>
<evidence type="ECO:0000313" key="6">
    <source>
        <dbReference type="EMBL" id="EKD30276.1"/>
    </source>
</evidence>